<dbReference type="EMBL" id="JACGWN010000009">
    <property type="protein sequence ID" value="KAL0432729.1"/>
    <property type="molecule type" value="Genomic_DNA"/>
</dbReference>
<comment type="similarity">
    <text evidence="1">Belongs to the IST1 family.</text>
</comment>
<feature type="compositionally biased region" description="Basic and acidic residues" evidence="2">
    <location>
        <begin position="176"/>
        <end position="185"/>
    </location>
</feature>
<evidence type="ECO:0000313" key="3">
    <source>
        <dbReference type="EMBL" id="KAL0432729.1"/>
    </source>
</evidence>
<organism evidence="3">
    <name type="scientific">Sesamum latifolium</name>
    <dbReference type="NCBI Taxonomy" id="2727402"/>
    <lineage>
        <taxon>Eukaryota</taxon>
        <taxon>Viridiplantae</taxon>
        <taxon>Streptophyta</taxon>
        <taxon>Embryophyta</taxon>
        <taxon>Tracheophyta</taxon>
        <taxon>Spermatophyta</taxon>
        <taxon>Magnoliopsida</taxon>
        <taxon>eudicotyledons</taxon>
        <taxon>Gunneridae</taxon>
        <taxon>Pentapetalae</taxon>
        <taxon>asterids</taxon>
        <taxon>lamiids</taxon>
        <taxon>Lamiales</taxon>
        <taxon>Pedaliaceae</taxon>
        <taxon>Sesamum</taxon>
    </lineage>
</organism>
<name>A0AAW2VSM9_9LAMI</name>
<reference evidence="3" key="1">
    <citation type="submission" date="2020-06" db="EMBL/GenBank/DDBJ databases">
        <authorList>
            <person name="Li T."/>
            <person name="Hu X."/>
            <person name="Zhang T."/>
            <person name="Song X."/>
            <person name="Zhang H."/>
            <person name="Dai N."/>
            <person name="Sheng W."/>
            <person name="Hou X."/>
            <person name="Wei L."/>
        </authorList>
    </citation>
    <scope>NUCLEOTIDE SEQUENCE</scope>
    <source>
        <strain evidence="3">KEN1</strain>
        <tissue evidence="3">Leaf</tissue>
    </source>
</reference>
<dbReference type="PANTHER" id="PTHR12161">
    <property type="entry name" value="IST1 FAMILY MEMBER"/>
    <property type="match status" value="1"/>
</dbReference>
<feature type="region of interest" description="Disordered" evidence="2">
    <location>
        <begin position="462"/>
        <end position="482"/>
    </location>
</feature>
<feature type="region of interest" description="Disordered" evidence="2">
    <location>
        <begin position="362"/>
        <end position="405"/>
    </location>
</feature>
<feature type="compositionally biased region" description="Polar residues" evidence="2">
    <location>
        <begin position="396"/>
        <end position="405"/>
    </location>
</feature>
<evidence type="ECO:0008006" key="4">
    <source>
        <dbReference type="Google" id="ProtNLM"/>
    </source>
</evidence>
<dbReference type="Pfam" id="PF03398">
    <property type="entry name" value="Ist1"/>
    <property type="match status" value="1"/>
</dbReference>
<evidence type="ECO:0000256" key="2">
    <source>
        <dbReference type="SAM" id="MobiDB-lite"/>
    </source>
</evidence>
<dbReference type="FunFam" id="1.20.1260.60:FF:000003">
    <property type="entry name" value="IST1-like protein isoform A"/>
    <property type="match status" value="1"/>
</dbReference>
<accession>A0AAW2VSM9</accession>
<protein>
    <recommendedName>
        <fullName evidence="4">IST1-like protein</fullName>
    </recommendedName>
</protein>
<dbReference type="GO" id="GO:0015031">
    <property type="term" value="P:protein transport"/>
    <property type="evidence" value="ECO:0007669"/>
    <property type="project" value="InterPro"/>
</dbReference>
<dbReference type="Gene3D" id="1.20.1260.60">
    <property type="entry name" value="Vacuolar protein sorting-associated protein Ist1"/>
    <property type="match status" value="1"/>
</dbReference>
<proteinExistence type="inferred from homology"/>
<dbReference type="InterPro" id="IPR005061">
    <property type="entry name" value="Ist1"/>
</dbReference>
<dbReference type="AlphaFoldDB" id="A0AAW2VSM9"/>
<evidence type="ECO:0000256" key="1">
    <source>
        <dbReference type="ARBA" id="ARBA00005536"/>
    </source>
</evidence>
<comment type="caution">
    <text evidence="3">The sequence shown here is derived from an EMBL/GenBank/DDBJ whole genome shotgun (WGS) entry which is preliminary data.</text>
</comment>
<gene>
    <name evidence="3" type="ORF">Slati_2607200</name>
</gene>
<feature type="region of interest" description="Disordered" evidence="2">
    <location>
        <begin position="158"/>
        <end position="201"/>
    </location>
</feature>
<reference evidence="3" key="2">
    <citation type="journal article" date="2024" name="Plant">
        <title>Genomic evolution and insights into agronomic trait innovations of Sesamum species.</title>
        <authorList>
            <person name="Miao H."/>
            <person name="Wang L."/>
            <person name="Qu L."/>
            <person name="Liu H."/>
            <person name="Sun Y."/>
            <person name="Le M."/>
            <person name="Wang Q."/>
            <person name="Wei S."/>
            <person name="Zheng Y."/>
            <person name="Lin W."/>
            <person name="Duan Y."/>
            <person name="Cao H."/>
            <person name="Xiong S."/>
            <person name="Wang X."/>
            <person name="Wei L."/>
            <person name="Li C."/>
            <person name="Ma Q."/>
            <person name="Ju M."/>
            <person name="Zhao R."/>
            <person name="Li G."/>
            <person name="Mu C."/>
            <person name="Tian Q."/>
            <person name="Mei H."/>
            <person name="Zhang T."/>
            <person name="Gao T."/>
            <person name="Zhang H."/>
        </authorList>
    </citation>
    <scope>NUCLEOTIDE SEQUENCE</scope>
    <source>
        <strain evidence="3">KEN1</strain>
    </source>
</reference>
<dbReference type="InterPro" id="IPR042277">
    <property type="entry name" value="IST1-like"/>
</dbReference>
<dbReference type="PANTHER" id="PTHR12161:SF5">
    <property type="entry name" value="IST1 HOMOLOG"/>
    <property type="match status" value="1"/>
</dbReference>
<feature type="compositionally biased region" description="Basic and acidic residues" evidence="2">
    <location>
        <begin position="377"/>
        <end position="391"/>
    </location>
</feature>
<sequence length="482" mass="53841">MKNMRREIALLLETGQEATARIRVEHIIKREKMTAAQEIVELFCELITVRLPIIEAQRECPLDLKEAISSLCFAAPRCADLPELLQVQMMFAGKYSKEFVSAATELRPECGVNRQLIELLSVRAPALDVKLKLLKEIAEEHELDWDPSASEGELLKPHEDLLNGPTQFVSGSKFPLPKEKHDETKSTAPEPASLEHSDSDEDFEIIDFREVPKQPLVSNKDTVTVPEMLPFPVSALSDVDDQEEHNPSAGSENLPYFETRVPLPEKSVIKEDASHKISPGQMENKQFVPFICPPAELSTSFPVKEFKSPPSKAKYDNEDLQDILAAAHEASETAERAAAAARSAASIAQLRISELVKKKDDEVSESTMENPFYLDKAQTDPEGKAELDLQKPFDSPLTSPTGNNFFENYMAHQPAAHPSYDDSKWDFDSSPYSNNFLSHDSLHQPQISPSLDDDTYFSYPNLFTSQGSKVTSPSHLQTTSKQ</sequence>